<comment type="caution">
    <text evidence="2">The sequence shown here is derived from an EMBL/GenBank/DDBJ whole genome shotgun (WGS) entry which is preliminary data.</text>
</comment>
<feature type="coiled-coil region" evidence="1">
    <location>
        <begin position="99"/>
        <end position="126"/>
    </location>
</feature>
<gene>
    <name evidence="2" type="ORF">Tco_1113783</name>
</gene>
<dbReference type="Proteomes" id="UP001151760">
    <property type="component" value="Unassembled WGS sequence"/>
</dbReference>
<reference evidence="2" key="2">
    <citation type="submission" date="2022-01" db="EMBL/GenBank/DDBJ databases">
        <authorList>
            <person name="Yamashiro T."/>
            <person name="Shiraishi A."/>
            <person name="Satake H."/>
            <person name="Nakayama K."/>
        </authorList>
    </citation>
    <scope>NUCLEOTIDE SEQUENCE</scope>
</reference>
<proteinExistence type="predicted"/>
<reference evidence="2" key="1">
    <citation type="journal article" date="2022" name="Int. J. Mol. Sci.">
        <title>Draft Genome of Tanacetum Coccineum: Genomic Comparison of Closely Related Tanacetum-Family Plants.</title>
        <authorList>
            <person name="Yamashiro T."/>
            <person name="Shiraishi A."/>
            <person name="Nakayama K."/>
            <person name="Satake H."/>
        </authorList>
    </citation>
    <scope>NUCLEOTIDE SEQUENCE</scope>
</reference>
<sequence>MLHSKELASPKQMALALAILEQTATGKESSNSFIAVSTASTSVSTGSRVSIISKQEQERAIVNFGAIWRPVLALESWAGHVDTQRVELWQTRYDDHRLIHDLLVQNTTMQHELQELRDRATTVEREGSQEE</sequence>
<protein>
    <submittedName>
        <fullName evidence="2">Uncharacterized protein</fullName>
    </submittedName>
</protein>
<evidence type="ECO:0000313" key="3">
    <source>
        <dbReference type="Proteomes" id="UP001151760"/>
    </source>
</evidence>
<keyword evidence="1" id="KW-0175">Coiled coil</keyword>
<dbReference type="EMBL" id="BQNB010021153">
    <property type="protein sequence ID" value="GJU03445.1"/>
    <property type="molecule type" value="Genomic_DNA"/>
</dbReference>
<accession>A0ABQ5IUR7</accession>
<evidence type="ECO:0000313" key="2">
    <source>
        <dbReference type="EMBL" id="GJU03445.1"/>
    </source>
</evidence>
<evidence type="ECO:0000256" key="1">
    <source>
        <dbReference type="SAM" id="Coils"/>
    </source>
</evidence>
<name>A0ABQ5IUR7_9ASTR</name>
<keyword evidence="3" id="KW-1185">Reference proteome</keyword>
<organism evidence="2 3">
    <name type="scientific">Tanacetum coccineum</name>
    <dbReference type="NCBI Taxonomy" id="301880"/>
    <lineage>
        <taxon>Eukaryota</taxon>
        <taxon>Viridiplantae</taxon>
        <taxon>Streptophyta</taxon>
        <taxon>Embryophyta</taxon>
        <taxon>Tracheophyta</taxon>
        <taxon>Spermatophyta</taxon>
        <taxon>Magnoliopsida</taxon>
        <taxon>eudicotyledons</taxon>
        <taxon>Gunneridae</taxon>
        <taxon>Pentapetalae</taxon>
        <taxon>asterids</taxon>
        <taxon>campanulids</taxon>
        <taxon>Asterales</taxon>
        <taxon>Asteraceae</taxon>
        <taxon>Asteroideae</taxon>
        <taxon>Anthemideae</taxon>
        <taxon>Anthemidinae</taxon>
        <taxon>Tanacetum</taxon>
    </lineage>
</organism>